<keyword evidence="1" id="KW-0812">Transmembrane</keyword>
<keyword evidence="1" id="KW-1133">Transmembrane helix</keyword>
<dbReference type="AlphaFoldDB" id="A0A0K2T297"/>
<protein>
    <submittedName>
        <fullName evidence="2">Uncharacterized protein</fullName>
    </submittedName>
</protein>
<feature type="transmembrane region" description="Helical" evidence="1">
    <location>
        <begin position="29"/>
        <end position="50"/>
    </location>
</feature>
<keyword evidence="1" id="KW-0472">Membrane</keyword>
<accession>A0A0K2T297</accession>
<feature type="non-terminal residue" evidence="2">
    <location>
        <position position="1"/>
    </location>
</feature>
<reference evidence="2" key="1">
    <citation type="submission" date="2014-05" db="EMBL/GenBank/DDBJ databases">
        <authorList>
            <person name="Chronopoulou M."/>
        </authorList>
    </citation>
    <scope>NUCLEOTIDE SEQUENCE</scope>
    <source>
        <tissue evidence="2">Whole organism</tissue>
    </source>
</reference>
<dbReference type="EMBL" id="HACA01002205">
    <property type="protein sequence ID" value="CDW19566.1"/>
    <property type="molecule type" value="Transcribed_RNA"/>
</dbReference>
<name>A0A0K2T297_LEPSM</name>
<organism evidence="2">
    <name type="scientific">Lepeophtheirus salmonis</name>
    <name type="common">Salmon louse</name>
    <name type="synonym">Caligus salmonis</name>
    <dbReference type="NCBI Taxonomy" id="72036"/>
    <lineage>
        <taxon>Eukaryota</taxon>
        <taxon>Metazoa</taxon>
        <taxon>Ecdysozoa</taxon>
        <taxon>Arthropoda</taxon>
        <taxon>Crustacea</taxon>
        <taxon>Multicrustacea</taxon>
        <taxon>Hexanauplia</taxon>
        <taxon>Copepoda</taxon>
        <taxon>Siphonostomatoida</taxon>
        <taxon>Caligidae</taxon>
        <taxon>Lepeophtheirus</taxon>
    </lineage>
</organism>
<evidence type="ECO:0000313" key="2">
    <source>
        <dbReference type="EMBL" id="CDW19566.1"/>
    </source>
</evidence>
<sequence length="65" mass="7809">FFKCLLHVQNGFLNNLNHGKFRKRNNYKFIHFIFVLLAMGYLLCCFGCLFSKKHPILRVIYEALR</sequence>
<proteinExistence type="predicted"/>
<evidence type="ECO:0000256" key="1">
    <source>
        <dbReference type="SAM" id="Phobius"/>
    </source>
</evidence>